<dbReference type="Proteomes" id="UP000194885">
    <property type="component" value="Unassembled WGS sequence"/>
</dbReference>
<evidence type="ECO:0000256" key="4">
    <source>
        <dbReference type="ARBA" id="ARBA00022597"/>
    </source>
</evidence>
<keyword evidence="2" id="KW-0813">Transport</keyword>
<evidence type="ECO:0000313" key="12">
    <source>
        <dbReference type="Proteomes" id="UP000448762"/>
    </source>
</evidence>
<evidence type="ECO:0000256" key="6">
    <source>
        <dbReference type="ARBA" id="ARBA00022683"/>
    </source>
</evidence>
<dbReference type="AlphaFoldDB" id="A0A242BC46"/>
<evidence type="ECO:0000313" key="11">
    <source>
        <dbReference type="Proteomes" id="UP000194885"/>
    </source>
</evidence>
<dbReference type="Pfam" id="PF03610">
    <property type="entry name" value="EIIA-man"/>
    <property type="match status" value="1"/>
</dbReference>
<protein>
    <submittedName>
        <fullName evidence="9">PTS sugar transporter subunit IIA</fullName>
    </submittedName>
</protein>
<keyword evidence="3" id="KW-0963">Cytoplasm</keyword>
<dbReference type="CDD" id="cd00006">
    <property type="entry name" value="PTS_IIA_man"/>
    <property type="match status" value="1"/>
</dbReference>
<accession>A0A242BC46</accession>
<dbReference type="RefSeq" id="WP_086311238.1">
    <property type="nucleotide sequence ID" value="NZ_JADBBV010000003.1"/>
</dbReference>
<evidence type="ECO:0000256" key="3">
    <source>
        <dbReference type="ARBA" id="ARBA00022490"/>
    </source>
</evidence>
<dbReference type="GO" id="GO:0005737">
    <property type="term" value="C:cytoplasm"/>
    <property type="evidence" value="ECO:0007669"/>
    <property type="project" value="UniProtKB-SubCell"/>
</dbReference>
<feature type="domain" description="PTS EIIA type-4" evidence="8">
    <location>
        <begin position="4"/>
        <end position="138"/>
    </location>
</feature>
<dbReference type="InterPro" id="IPR033887">
    <property type="entry name" value="PTS_IIA_man"/>
</dbReference>
<evidence type="ECO:0000256" key="1">
    <source>
        <dbReference type="ARBA" id="ARBA00004496"/>
    </source>
</evidence>
<dbReference type="GO" id="GO:0016020">
    <property type="term" value="C:membrane"/>
    <property type="evidence" value="ECO:0007669"/>
    <property type="project" value="InterPro"/>
</dbReference>
<dbReference type="PANTHER" id="PTHR33799">
    <property type="entry name" value="PTS PERMEASE-RELATED-RELATED"/>
    <property type="match status" value="1"/>
</dbReference>
<sequence>MSKKMGVILASHGFFAKEALNSLEMIQGDFSNASVVSLFPGMSLADFVIKIEEKIEELDTTNGLLILCDIFGGTPSNAAAMILMKYQRKDYYAFAGFNLGILLELSNFREKAPDYVMEKMNELMSYSWKQIETPKPIIEKVEGL</sequence>
<comment type="caution">
    <text evidence="10">The sequence shown here is derived from an EMBL/GenBank/DDBJ whole genome shotgun (WGS) entry which is preliminary data.</text>
</comment>
<evidence type="ECO:0000313" key="10">
    <source>
        <dbReference type="EMBL" id="OTN93073.1"/>
    </source>
</evidence>
<keyword evidence="6" id="KW-0598">Phosphotransferase system</keyword>
<evidence type="ECO:0000259" key="8">
    <source>
        <dbReference type="PROSITE" id="PS51096"/>
    </source>
</evidence>
<dbReference type="InterPro" id="IPR004701">
    <property type="entry name" value="PTS_EIIA_man-typ"/>
</dbReference>
<reference evidence="10 11" key="1">
    <citation type="submission" date="2017-05" db="EMBL/GenBank/DDBJ databases">
        <title>The Genome Sequence of Enterococcus faecium 7H8_DIV0219.</title>
        <authorList>
            <consortium name="The Broad Institute Genomics Platform"/>
            <consortium name="The Broad Institute Genomic Center for Infectious Diseases"/>
            <person name="Earl A."/>
            <person name="Manson A."/>
            <person name="Schwartman J."/>
            <person name="Gilmore M."/>
            <person name="Abouelleil A."/>
            <person name="Cao P."/>
            <person name="Chapman S."/>
            <person name="Cusick C."/>
            <person name="Shea T."/>
            <person name="Young S."/>
            <person name="Neafsey D."/>
            <person name="Nusbaum C."/>
            <person name="Birren B."/>
        </authorList>
    </citation>
    <scope>NUCLEOTIDE SEQUENCE [LARGE SCALE GENOMIC DNA]</scope>
    <source>
        <strain evidence="10 11">7H8_DIV0219</strain>
    </source>
</reference>
<keyword evidence="5" id="KW-0808">Transferase</keyword>
<keyword evidence="7" id="KW-0418">Kinase</keyword>
<gene>
    <name evidence="10" type="ORF">A5810_002532</name>
    <name evidence="9" type="ORF">DTX73_11480</name>
</gene>
<organism evidence="10 11">
    <name type="scientific">Enterococcus faecium</name>
    <name type="common">Streptococcus faecium</name>
    <dbReference type="NCBI Taxonomy" id="1352"/>
    <lineage>
        <taxon>Bacteria</taxon>
        <taxon>Bacillati</taxon>
        <taxon>Bacillota</taxon>
        <taxon>Bacilli</taxon>
        <taxon>Lactobacillales</taxon>
        <taxon>Enterococcaceae</taxon>
        <taxon>Enterococcus</taxon>
    </lineage>
</organism>
<dbReference type="GO" id="GO:0016301">
    <property type="term" value="F:kinase activity"/>
    <property type="evidence" value="ECO:0007669"/>
    <property type="project" value="UniProtKB-KW"/>
</dbReference>
<name>A0A242BC46_ENTFC</name>
<dbReference type="SUPFAM" id="SSF53062">
    <property type="entry name" value="PTS system fructose IIA component-like"/>
    <property type="match status" value="1"/>
</dbReference>
<dbReference type="EMBL" id="NGKW01000005">
    <property type="protein sequence ID" value="OTN93073.1"/>
    <property type="molecule type" value="Genomic_DNA"/>
</dbReference>
<dbReference type="PANTHER" id="PTHR33799:SF1">
    <property type="entry name" value="PTS SYSTEM MANNOSE-SPECIFIC EIIAB COMPONENT-RELATED"/>
    <property type="match status" value="1"/>
</dbReference>
<comment type="subcellular location">
    <subcellularLocation>
        <location evidence="1">Cytoplasm</location>
    </subcellularLocation>
</comment>
<dbReference type="Proteomes" id="UP000448762">
    <property type="component" value="Unassembled WGS sequence"/>
</dbReference>
<dbReference type="PROSITE" id="PS51096">
    <property type="entry name" value="PTS_EIIA_TYPE_4"/>
    <property type="match status" value="1"/>
</dbReference>
<dbReference type="Gene3D" id="3.40.50.510">
    <property type="entry name" value="Phosphotransferase system, mannose-type IIA component"/>
    <property type="match status" value="1"/>
</dbReference>
<dbReference type="InterPro" id="IPR036662">
    <property type="entry name" value="PTS_EIIA_man-typ_sf"/>
</dbReference>
<dbReference type="EMBL" id="QOVC01000009">
    <property type="protein sequence ID" value="KAA0689290.1"/>
    <property type="molecule type" value="Genomic_DNA"/>
</dbReference>
<proteinExistence type="predicted"/>
<evidence type="ECO:0000256" key="7">
    <source>
        <dbReference type="ARBA" id="ARBA00022777"/>
    </source>
</evidence>
<dbReference type="InterPro" id="IPR051471">
    <property type="entry name" value="Bacterial_PTS_sugar_comp"/>
</dbReference>
<evidence type="ECO:0000256" key="5">
    <source>
        <dbReference type="ARBA" id="ARBA00022679"/>
    </source>
</evidence>
<dbReference type="GO" id="GO:0009401">
    <property type="term" value="P:phosphoenolpyruvate-dependent sugar phosphotransferase system"/>
    <property type="evidence" value="ECO:0007669"/>
    <property type="project" value="UniProtKB-KW"/>
</dbReference>
<keyword evidence="4 9" id="KW-0762">Sugar transport</keyword>
<reference evidence="9 12" key="2">
    <citation type="submission" date="2018-07" db="EMBL/GenBank/DDBJ databases">
        <title>High quality draft genome sequencing of Enterococcus faecium exhibiting probiotic potential isolated from mucus of freshwater fish.</title>
        <authorList>
            <person name="El-Jeni R."/>
            <person name="Ghedira K."/>
            <person name="Abdelhak S."/>
            <person name="El-Bour M."/>
            <person name="Bouhaouala-Zahar B."/>
        </authorList>
    </citation>
    <scope>NUCLEOTIDE SEQUENCE [LARGE SCALE GENOMIC DNA]</scope>
    <source>
        <strain evidence="9 12">R.A73</strain>
    </source>
</reference>
<evidence type="ECO:0000313" key="9">
    <source>
        <dbReference type="EMBL" id="KAA0689290.1"/>
    </source>
</evidence>
<evidence type="ECO:0000256" key="2">
    <source>
        <dbReference type="ARBA" id="ARBA00022448"/>
    </source>
</evidence>